<sequence length="290" mass="33737">MSSTTMPGTIANDRLWPADKTCLKVRFLNGKPWQKEMVQRCVEEHYHTVHMRIRFQFLKTYTLESSDIRVRFGQESHSLVGIDAEKWLFGHTMELNLDVHEYYPEWQRRRLRQQTILHEFGHALGMFHQHQHPDFIADWDFAYLEKKYGWSATMVRDDYQPLENGQEKLGPYDPLSVMHYPVDEGDTLNSVSPIGINWVLSEGDKRYLTLAYPKPEPAFSKKRKERSSNVTTITGGSTAKINGEGLEDATGSVAIYYEEDFHLEPVLGFLGAALIFFIPRLYRWIQDSNT</sequence>
<gene>
    <name evidence="1" type="ORF">NM208_g477</name>
</gene>
<evidence type="ECO:0000313" key="2">
    <source>
        <dbReference type="Proteomes" id="UP001148629"/>
    </source>
</evidence>
<organism evidence="1 2">
    <name type="scientific">Fusarium decemcellulare</name>
    <dbReference type="NCBI Taxonomy" id="57161"/>
    <lineage>
        <taxon>Eukaryota</taxon>
        <taxon>Fungi</taxon>
        <taxon>Dikarya</taxon>
        <taxon>Ascomycota</taxon>
        <taxon>Pezizomycotina</taxon>
        <taxon>Sordariomycetes</taxon>
        <taxon>Hypocreomycetidae</taxon>
        <taxon>Hypocreales</taxon>
        <taxon>Nectriaceae</taxon>
        <taxon>Fusarium</taxon>
        <taxon>Fusarium decemcellulare species complex</taxon>
    </lineage>
</organism>
<comment type="caution">
    <text evidence="1">The sequence shown here is derived from an EMBL/GenBank/DDBJ whole genome shotgun (WGS) entry which is preliminary data.</text>
</comment>
<keyword evidence="2" id="KW-1185">Reference proteome</keyword>
<accession>A0ACC1SZE9</accession>
<reference evidence="1" key="1">
    <citation type="submission" date="2022-08" db="EMBL/GenBank/DDBJ databases">
        <title>Genome Sequence of Fusarium decemcellulare.</title>
        <authorList>
            <person name="Buettner E."/>
        </authorList>
    </citation>
    <scope>NUCLEOTIDE SEQUENCE</scope>
    <source>
        <strain evidence="1">Babe19</strain>
    </source>
</reference>
<dbReference type="EMBL" id="JANRMS010000021">
    <property type="protein sequence ID" value="KAJ3549499.1"/>
    <property type="molecule type" value="Genomic_DNA"/>
</dbReference>
<dbReference type="Proteomes" id="UP001148629">
    <property type="component" value="Unassembled WGS sequence"/>
</dbReference>
<proteinExistence type="predicted"/>
<protein>
    <submittedName>
        <fullName evidence="1">Uncharacterized protein</fullName>
    </submittedName>
</protein>
<evidence type="ECO:0000313" key="1">
    <source>
        <dbReference type="EMBL" id="KAJ3549499.1"/>
    </source>
</evidence>
<name>A0ACC1SZE9_9HYPO</name>